<name>A0A087SVV7_STEMI</name>
<feature type="transmembrane region" description="Helical" evidence="5">
    <location>
        <begin position="83"/>
        <end position="107"/>
    </location>
</feature>
<evidence type="ECO:0000313" key="7">
    <source>
        <dbReference type="Proteomes" id="UP000054359"/>
    </source>
</evidence>
<comment type="subcellular location">
    <subcellularLocation>
        <location evidence="1">Membrane</location>
        <topology evidence="1">Multi-pass membrane protein</topology>
    </subcellularLocation>
</comment>
<evidence type="ECO:0000313" key="6">
    <source>
        <dbReference type="EMBL" id="KFM56996.1"/>
    </source>
</evidence>
<reference evidence="6 7" key="1">
    <citation type="submission" date="2013-11" db="EMBL/GenBank/DDBJ databases">
        <title>Genome sequencing of Stegodyphus mimosarum.</title>
        <authorList>
            <person name="Bechsgaard J."/>
        </authorList>
    </citation>
    <scope>NUCLEOTIDE SEQUENCE [LARGE SCALE GENOMIC DNA]</scope>
</reference>
<proteinExistence type="predicted"/>
<dbReference type="SUPFAM" id="SSF48652">
    <property type="entry name" value="Tetraspanin"/>
    <property type="match status" value="1"/>
</dbReference>
<dbReference type="CDD" id="cd03127">
    <property type="entry name" value="tetraspanin_LEL"/>
    <property type="match status" value="1"/>
</dbReference>
<dbReference type="Proteomes" id="UP000054359">
    <property type="component" value="Unassembled WGS sequence"/>
</dbReference>
<dbReference type="OrthoDB" id="5982705at2759"/>
<dbReference type="InterPro" id="IPR018499">
    <property type="entry name" value="Tetraspanin/Peripherin"/>
</dbReference>
<feature type="non-terminal residue" evidence="6">
    <location>
        <position position="136"/>
    </location>
</feature>
<protein>
    <submittedName>
        <fullName evidence="6">Uncharacterized protein</fullName>
    </submittedName>
</protein>
<evidence type="ECO:0000256" key="1">
    <source>
        <dbReference type="ARBA" id="ARBA00004141"/>
    </source>
</evidence>
<evidence type="ECO:0000256" key="3">
    <source>
        <dbReference type="ARBA" id="ARBA00022989"/>
    </source>
</evidence>
<keyword evidence="4 5" id="KW-0472">Membrane</keyword>
<accession>A0A087SVV7</accession>
<evidence type="ECO:0000256" key="4">
    <source>
        <dbReference type="ARBA" id="ARBA00023136"/>
    </source>
</evidence>
<keyword evidence="7" id="KW-1185">Reference proteome</keyword>
<dbReference type="AlphaFoldDB" id="A0A087SVV7"/>
<keyword evidence="3 5" id="KW-1133">Transmembrane helix</keyword>
<keyword evidence="2 5" id="KW-0812">Transmembrane</keyword>
<dbReference type="STRING" id="407821.A0A087SVV7"/>
<evidence type="ECO:0000256" key="2">
    <source>
        <dbReference type="ARBA" id="ARBA00022692"/>
    </source>
</evidence>
<dbReference type="Gene3D" id="1.10.1450.10">
    <property type="entry name" value="Tetraspanin"/>
    <property type="match status" value="1"/>
</dbReference>
<organism evidence="6 7">
    <name type="scientific">Stegodyphus mimosarum</name>
    <name type="common">African social velvet spider</name>
    <dbReference type="NCBI Taxonomy" id="407821"/>
    <lineage>
        <taxon>Eukaryota</taxon>
        <taxon>Metazoa</taxon>
        <taxon>Ecdysozoa</taxon>
        <taxon>Arthropoda</taxon>
        <taxon>Chelicerata</taxon>
        <taxon>Arachnida</taxon>
        <taxon>Araneae</taxon>
        <taxon>Araneomorphae</taxon>
        <taxon>Entelegynae</taxon>
        <taxon>Eresoidea</taxon>
        <taxon>Eresidae</taxon>
        <taxon>Stegodyphus</taxon>
    </lineage>
</organism>
<dbReference type="InterPro" id="IPR008952">
    <property type="entry name" value="Tetraspanin_EC2_sf"/>
</dbReference>
<evidence type="ECO:0000256" key="5">
    <source>
        <dbReference type="SAM" id="Phobius"/>
    </source>
</evidence>
<dbReference type="Pfam" id="PF00335">
    <property type="entry name" value="Tetraspanin"/>
    <property type="match status" value="1"/>
</dbReference>
<gene>
    <name evidence="6" type="ORF">X975_25590</name>
</gene>
<dbReference type="EMBL" id="KK112187">
    <property type="protein sequence ID" value="KFM56996.1"/>
    <property type="molecule type" value="Genomic_DNA"/>
</dbReference>
<dbReference type="GO" id="GO:0016020">
    <property type="term" value="C:membrane"/>
    <property type="evidence" value="ECO:0007669"/>
    <property type="project" value="UniProtKB-SubCell"/>
</dbReference>
<sequence>MTDVLENGWKEVNENTRNIIQDQLHCCGFQGPQDFSGITDPIHESCYTKLTPGSSNSTATEVRKLNRVGCKERLLEWFYTNKYIWISTLGGVLLFQVASVLFAVYLINQLGRSRRSSSESLDMDIDPLSHHPQPYF</sequence>